<organism evidence="1 2">
    <name type="scientific">Crossiella equi</name>
    <dbReference type="NCBI Taxonomy" id="130796"/>
    <lineage>
        <taxon>Bacteria</taxon>
        <taxon>Bacillati</taxon>
        <taxon>Actinomycetota</taxon>
        <taxon>Actinomycetes</taxon>
        <taxon>Pseudonocardiales</taxon>
        <taxon>Pseudonocardiaceae</taxon>
        <taxon>Crossiella</taxon>
    </lineage>
</organism>
<name>A0ABS5AM18_9PSEU</name>
<protein>
    <submittedName>
        <fullName evidence="1">Uncharacterized protein</fullName>
    </submittedName>
</protein>
<dbReference type="EMBL" id="JAGIOO010000001">
    <property type="protein sequence ID" value="MBP2477601.1"/>
    <property type="molecule type" value="Genomic_DNA"/>
</dbReference>
<comment type="caution">
    <text evidence="1">The sequence shown here is derived from an EMBL/GenBank/DDBJ whole genome shotgun (WGS) entry which is preliminary data.</text>
</comment>
<proteinExistence type="predicted"/>
<evidence type="ECO:0000313" key="2">
    <source>
        <dbReference type="Proteomes" id="UP001519363"/>
    </source>
</evidence>
<sequence>MDTITEMGWTAVAVLVLYDRMATLGVRPCWLGGWHE</sequence>
<dbReference type="Proteomes" id="UP001519363">
    <property type="component" value="Unassembled WGS sequence"/>
</dbReference>
<accession>A0ABS5AM18</accession>
<evidence type="ECO:0000313" key="1">
    <source>
        <dbReference type="EMBL" id="MBP2477601.1"/>
    </source>
</evidence>
<keyword evidence="2" id="KW-1185">Reference proteome</keyword>
<reference evidence="1 2" key="1">
    <citation type="submission" date="2021-03" db="EMBL/GenBank/DDBJ databases">
        <title>Sequencing the genomes of 1000 actinobacteria strains.</title>
        <authorList>
            <person name="Klenk H.-P."/>
        </authorList>
    </citation>
    <scope>NUCLEOTIDE SEQUENCE [LARGE SCALE GENOMIC DNA]</scope>
    <source>
        <strain evidence="1 2">DSM 44580</strain>
    </source>
</reference>
<gene>
    <name evidence="1" type="ORF">JOF53_006473</name>
</gene>